<keyword evidence="2" id="KW-0597">Phosphoprotein</keyword>
<keyword evidence="5" id="KW-1185">Reference proteome</keyword>
<protein>
    <recommendedName>
        <fullName evidence="3">HPt domain-containing protein</fullName>
    </recommendedName>
</protein>
<dbReference type="GO" id="GO:0004672">
    <property type="term" value="F:protein kinase activity"/>
    <property type="evidence" value="ECO:0007669"/>
    <property type="project" value="UniProtKB-ARBA"/>
</dbReference>
<feature type="modified residue" description="Phosphohistidine" evidence="2">
    <location>
        <position position="77"/>
    </location>
</feature>
<organism evidence="4 5">
    <name type="scientific">Steroidobacter agaridevorans</name>
    <dbReference type="NCBI Taxonomy" id="2695856"/>
    <lineage>
        <taxon>Bacteria</taxon>
        <taxon>Pseudomonadati</taxon>
        <taxon>Pseudomonadota</taxon>
        <taxon>Gammaproteobacteria</taxon>
        <taxon>Steroidobacterales</taxon>
        <taxon>Steroidobacteraceae</taxon>
        <taxon>Steroidobacter</taxon>
    </lineage>
</organism>
<dbReference type="InterPro" id="IPR008207">
    <property type="entry name" value="Sig_transdc_His_kin_Hpt_dom"/>
</dbReference>
<dbReference type="EMBL" id="BLJN01000005">
    <property type="protein sequence ID" value="GFE82651.1"/>
    <property type="molecule type" value="Genomic_DNA"/>
</dbReference>
<gene>
    <name evidence="4" type="ORF">GCM10011487_46510</name>
</gene>
<name>A0A829YII1_9GAMM</name>
<evidence type="ECO:0000256" key="1">
    <source>
        <dbReference type="ARBA" id="ARBA00023012"/>
    </source>
</evidence>
<dbReference type="SUPFAM" id="SSF47226">
    <property type="entry name" value="Histidine-containing phosphotransfer domain, HPT domain"/>
    <property type="match status" value="1"/>
</dbReference>
<evidence type="ECO:0000259" key="3">
    <source>
        <dbReference type="PROSITE" id="PS50894"/>
    </source>
</evidence>
<dbReference type="Proteomes" id="UP000445000">
    <property type="component" value="Unassembled WGS sequence"/>
</dbReference>
<keyword evidence="1" id="KW-0902">Two-component regulatory system</keyword>
<comment type="caution">
    <text evidence="4">The sequence shown here is derived from an EMBL/GenBank/DDBJ whole genome shotgun (WGS) entry which is preliminary data.</text>
</comment>
<accession>A0A829YII1</accession>
<dbReference type="PROSITE" id="PS50894">
    <property type="entry name" value="HPT"/>
    <property type="match status" value="1"/>
</dbReference>
<feature type="domain" description="HPt" evidence="3">
    <location>
        <begin position="38"/>
        <end position="134"/>
    </location>
</feature>
<dbReference type="CDD" id="cd00088">
    <property type="entry name" value="HPT"/>
    <property type="match status" value="1"/>
</dbReference>
<evidence type="ECO:0000256" key="2">
    <source>
        <dbReference type="PROSITE-ProRule" id="PRU00110"/>
    </source>
</evidence>
<dbReference type="Gene3D" id="1.20.120.160">
    <property type="entry name" value="HPT domain"/>
    <property type="match status" value="1"/>
</dbReference>
<reference evidence="5" key="1">
    <citation type="submission" date="2020-01" db="EMBL/GenBank/DDBJ databases">
        <title>'Steroidobacter agaridevorans' sp. nov., agar-degrading bacteria isolated from rhizosphere soils.</title>
        <authorList>
            <person name="Ikenaga M."/>
            <person name="Kataoka M."/>
            <person name="Murouchi A."/>
            <person name="Katsuragi S."/>
            <person name="Sakai M."/>
        </authorList>
    </citation>
    <scope>NUCLEOTIDE SEQUENCE [LARGE SCALE GENOMIC DNA]</scope>
    <source>
        <strain evidence="5">YU21-B</strain>
    </source>
</reference>
<evidence type="ECO:0000313" key="5">
    <source>
        <dbReference type="Proteomes" id="UP000445000"/>
    </source>
</evidence>
<sequence length="140" mass="15021">MYPILTRDCHHLHMSHSADAPSDSPAVLDPCMFQDLLESLVAPVAVAAIYQKFLDNAATFIRELASQDDAARVETMHTLKGSAAMLGANRLSALAAKLQSQLHGSIVQVDQAARELEVELAKFREAAAERLLSAGVTLGP</sequence>
<dbReference type="InterPro" id="IPR036641">
    <property type="entry name" value="HPT_dom_sf"/>
</dbReference>
<evidence type="ECO:0000313" key="4">
    <source>
        <dbReference type="EMBL" id="GFE82651.1"/>
    </source>
</evidence>
<dbReference type="AlphaFoldDB" id="A0A829YII1"/>
<proteinExistence type="predicted"/>
<dbReference type="GO" id="GO:0000160">
    <property type="term" value="P:phosphorelay signal transduction system"/>
    <property type="evidence" value="ECO:0007669"/>
    <property type="project" value="UniProtKB-KW"/>
</dbReference>
<dbReference type="Pfam" id="PF01627">
    <property type="entry name" value="Hpt"/>
    <property type="match status" value="1"/>
</dbReference>